<dbReference type="SUPFAM" id="SSF47473">
    <property type="entry name" value="EF-hand"/>
    <property type="match status" value="2"/>
</dbReference>
<keyword evidence="8" id="KW-0599">Photoprotein</keyword>
<feature type="domain" description="EF-hand" evidence="10">
    <location>
        <begin position="382"/>
        <end position="417"/>
    </location>
</feature>
<sequence>MSIYIYREREPLQMKSSVKKSSAVASQNTIKNDQVLYGECETIFLNVFSNISDEITTKEELMLLLQYGGFNPSHKTIEKYWNKTTEFLTFNHFIEIIKQERNVSKVDILGAFKRLDQNNDGYLDHQELMAILTKKGDRMTKAEINNLLKSSDFNGDGKLNYQEFCNIMEETVKLCQKFNSIKHVGSQANNQVNNHSKPSQSSQNLNKEESVNRKESTQKLSLAMNLSSTKRVDEHKKNLKIFLQVSLEPGDLNRWHFQSMKGCIYKNDDGKVFCQQYILRVTQPTTVWVTVKPGSLKYGCYNDIILNTDVMLFLVEEGLSANVIAYTNSFVNGKLCFQADLGTGTYRVLSYSSGNNLMGEKSTSGQLSIIKGKGDEISLTKPCSDALLEIFHRYDLNSNGYLSRDEFNEFQMRSSGELCDNEAWQVLKETVELTPQDEIPPNSFLSLHLMEAKDPDGGQDELWLTLESMGYSRKLNLIKACPFYIETFTSRGKSILLSSGINNIEDGINVLKNIIKQVIDSISFKNSKDLLLFVGNFNSSFVIAVENQGMTVIKARIDCSKSVNLKSNRESLDVCEKIGVKEMKIVHHLTVLDPAKPTQLHYVESAVY</sequence>
<evidence type="ECO:0000313" key="11">
    <source>
        <dbReference type="Proteomes" id="UP001652625"/>
    </source>
</evidence>
<evidence type="ECO:0000256" key="9">
    <source>
        <dbReference type="SAM" id="MobiDB-lite"/>
    </source>
</evidence>
<keyword evidence="5" id="KW-0106">Calcium</keyword>
<evidence type="ECO:0000256" key="2">
    <source>
        <dbReference type="ARBA" id="ARBA00007828"/>
    </source>
</evidence>
<dbReference type="PANTHER" id="PTHR46819:SF1">
    <property type="entry name" value="EF-HAND CALCIUM-BINDING DOMAIN-CONTAINING PROTEIN 7"/>
    <property type="match status" value="1"/>
</dbReference>
<dbReference type="Pfam" id="PF13499">
    <property type="entry name" value="EF-hand_7"/>
    <property type="match status" value="1"/>
</dbReference>
<reference evidence="12" key="1">
    <citation type="submission" date="2025-08" db="UniProtKB">
        <authorList>
            <consortium name="RefSeq"/>
        </authorList>
    </citation>
    <scope>IDENTIFICATION</scope>
</reference>
<organism evidence="11 12">
    <name type="scientific">Hydra vulgaris</name>
    <name type="common">Hydra</name>
    <name type="synonym">Hydra attenuata</name>
    <dbReference type="NCBI Taxonomy" id="6087"/>
    <lineage>
        <taxon>Eukaryota</taxon>
        <taxon>Metazoa</taxon>
        <taxon>Cnidaria</taxon>
        <taxon>Hydrozoa</taxon>
        <taxon>Hydroidolina</taxon>
        <taxon>Anthoathecata</taxon>
        <taxon>Aplanulata</taxon>
        <taxon>Hydridae</taxon>
        <taxon>Hydra</taxon>
    </lineage>
</organism>
<keyword evidence="3" id="KW-0479">Metal-binding</keyword>
<evidence type="ECO:0000256" key="5">
    <source>
        <dbReference type="ARBA" id="ARBA00022837"/>
    </source>
</evidence>
<dbReference type="SMART" id="SM00054">
    <property type="entry name" value="EFh"/>
    <property type="match status" value="3"/>
</dbReference>
<feature type="domain" description="EF-hand" evidence="10">
    <location>
        <begin position="103"/>
        <end position="138"/>
    </location>
</feature>
<comment type="similarity">
    <text evidence="2">Belongs to the aequorin family.</text>
</comment>
<name>A0ABM4DJB8_HYDVU</name>
<gene>
    <name evidence="12" type="primary">LOC101239972</name>
</gene>
<dbReference type="Gene3D" id="1.10.238.10">
    <property type="entry name" value="EF-hand"/>
    <property type="match status" value="2"/>
</dbReference>
<evidence type="ECO:0000313" key="12">
    <source>
        <dbReference type="RefSeq" id="XP_065674596.1"/>
    </source>
</evidence>
<dbReference type="RefSeq" id="XP_065674596.1">
    <property type="nucleotide sequence ID" value="XM_065818524.1"/>
</dbReference>
<comment type="subcellular location">
    <subcellularLocation>
        <location evidence="1">Membrane</location>
    </subcellularLocation>
</comment>
<evidence type="ECO:0000256" key="1">
    <source>
        <dbReference type="ARBA" id="ARBA00004370"/>
    </source>
</evidence>
<evidence type="ECO:0000259" key="10">
    <source>
        <dbReference type="PROSITE" id="PS50222"/>
    </source>
</evidence>
<dbReference type="InterPro" id="IPR011992">
    <property type="entry name" value="EF-hand-dom_pair"/>
</dbReference>
<keyword evidence="7" id="KW-0455">Luminescence</keyword>
<dbReference type="Proteomes" id="UP001652625">
    <property type="component" value="Chromosome 14"/>
</dbReference>
<evidence type="ECO:0000256" key="8">
    <source>
        <dbReference type="ARBA" id="ARBA00023262"/>
    </source>
</evidence>
<feature type="compositionally biased region" description="Basic and acidic residues" evidence="9">
    <location>
        <begin position="206"/>
        <end position="217"/>
    </location>
</feature>
<evidence type="ECO:0000256" key="3">
    <source>
        <dbReference type="ARBA" id="ARBA00022723"/>
    </source>
</evidence>
<accession>A0ABM4DJB8</accession>
<keyword evidence="6" id="KW-0472">Membrane</keyword>
<dbReference type="PANTHER" id="PTHR46819">
    <property type="entry name" value="EF-HAND CALCIUM-BINDING DOMAIN-CONTAINING PROTEIN 7"/>
    <property type="match status" value="1"/>
</dbReference>
<dbReference type="GeneID" id="101239972"/>
<protein>
    <submittedName>
        <fullName evidence="12">EF-hand calcium-binding domain-containing protein 7 isoform X2</fullName>
    </submittedName>
</protein>
<dbReference type="CDD" id="cd00051">
    <property type="entry name" value="EFh"/>
    <property type="match status" value="1"/>
</dbReference>
<proteinExistence type="inferred from homology"/>
<keyword evidence="4" id="KW-0677">Repeat</keyword>
<evidence type="ECO:0000256" key="4">
    <source>
        <dbReference type="ARBA" id="ARBA00022737"/>
    </source>
</evidence>
<evidence type="ECO:0000256" key="7">
    <source>
        <dbReference type="ARBA" id="ARBA00023223"/>
    </source>
</evidence>
<keyword evidence="11" id="KW-1185">Reference proteome</keyword>
<feature type="compositionally biased region" description="Polar residues" evidence="9">
    <location>
        <begin position="187"/>
        <end position="205"/>
    </location>
</feature>
<dbReference type="Pfam" id="PF13202">
    <property type="entry name" value="EF-hand_5"/>
    <property type="match status" value="1"/>
</dbReference>
<feature type="region of interest" description="Disordered" evidence="9">
    <location>
        <begin position="187"/>
        <end position="219"/>
    </location>
</feature>
<dbReference type="InterPro" id="IPR052266">
    <property type="entry name" value="Miro-EF-hand_domain"/>
</dbReference>
<dbReference type="InterPro" id="IPR018247">
    <property type="entry name" value="EF_Hand_1_Ca_BS"/>
</dbReference>
<dbReference type="PROSITE" id="PS50222">
    <property type="entry name" value="EF_HAND_2"/>
    <property type="match status" value="3"/>
</dbReference>
<feature type="domain" description="EF-hand" evidence="10">
    <location>
        <begin position="139"/>
        <end position="174"/>
    </location>
</feature>
<evidence type="ECO:0000256" key="6">
    <source>
        <dbReference type="ARBA" id="ARBA00023136"/>
    </source>
</evidence>
<dbReference type="PROSITE" id="PS00018">
    <property type="entry name" value="EF_HAND_1"/>
    <property type="match status" value="3"/>
</dbReference>
<dbReference type="InterPro" id="IPR002048">
    <property type="entry name" value="EF_hand_dom"/>
</dbReference>